<organism evidence="1 2">
    <name type="scientific">Edwardsiella anguillarum</name>
    <dbReference type="NCBI Taxonomy" id="1821960"/>
    <lineage>
        <taxon>Bacteria</taxon>
        <taxon>Pseudomonadati</taxon>
        <taxon>Pseudomonadota</taxon>
        <taxon>Gammaproteobacteria</taxon>
        <taxon>Enterobacterales</taxon>
        <taxon>Hafniaceae</taxon>
        <taxon>Edwardsiella</taxon>
    </lineage>
</organism>
<dbReference type="RefSeq" id="WP_071840982.1">
    <property type="nucleotide sequence ID" value="NZ_CP094302.2"/>
</dbReference>
<dbReference type="EMBL" id="CP094302">
    <property type="protein sequence ID" value="WHP82885.1"/>
    <property type="molecule type" value="Genomic_DNA"/>
</dbReference>
<accession>A0ABY8SBL4</accession>
<sequence>MTHEEKVMFLMRLAVDTHNAYRSGQLASPRGPVIARDPIQTIQKLYDKYEEFLDEKLNSVVR</sequence>
<dbReference type="Proteomes" id="UP001238370">
    <property type="component" value="Chromosome"/>
</dbReference>
<gene>
    <name evidence="1" type="ORF">MQ095_13875</name>
</gene>
<evidence type="ECO:0000313" key="2">
    <source>
        <dbReference type="Proteomes" id="UP001238370"/>
    </source>
</evidence>
<keyword evidence="2" id="KW-1185">Reference proteome</keyword>
<protein>
    <submittedName>
        <fullName evidence="1">Uncharacterized protein</fullName>
    </submittedName>
</protein>
<evidence type="ECO:0000313" key="1">
    <source>
        <dbReference type="EMBL" id="WHP82885.1"/>
    </source>
</evidence>
<proteinExistence type="predicted"/>
<name>A0ABY8SBL4_9GAMM</name>
<reference evidence="1 2" key="1">
    <citation type="submission" date="2022-03" db="EMBL/GenBank/DDBJ databases">
        <title>Survey of Intraspecific Variation of Edwardsiella anguillarum Isolates from Non-Anguillid Fish Host Originating from Varied Geographic Locations.</title>
        <authorList>
            <person name="Armwood A.R."/>
            <person name="Woodyard E."/>
            <person name="Waldbieser G.C."/>
            <person name="Camus A.C."/>
            <person name="Divya D."/>
            <person name="Tekedar H."/>
            <person name="Soto E."/>
            <person name="Stein C."/>
            <person name="Ucko M."/>
            <person name="Ware C."/>
            <person name="Griffin M.J."/>
        </authorList>
    </citation>
    <scope>NUCLEOTIDE SEQUENCE [LARGE SCALE GENOMIC DNA]</scope>
    <source>
        <strain evidence="1 2">R18-35-2</strain>
    </source>
</reference>